<sequence>MLTTYATLDTSEAHRLIKRLCAHWSHKLTVEAEDGLGRIDFGESRCLLTADTERLHIKLDCPDEAASGRMQQVVFDHLKRMAKAELAEPLWSSSNVE</sequence>
<keyword evidence="2" id="KW-1185">Reference proteome</keyword>
<evidence type="ECO:0000313" key="2">
    <source>
        <dbReference type="Proteomes" id="UP000294575"/>
    </source>
</evidence>
<comment type="caution">
    <text evidence="1">The sequence shown here is derived from an EMBL/GenBank/DDBJ whole genome shotgun (WGS) entry which is preliminary data.</text>
</comment>
<accession>A0A4R6TWA9</accession>
<dbReference type="InterPro" id="IPR014543">
    <property type="entry name" value="UCP028291"/>
</dbReference>
<evidence type="ECO:0008006" key="3">
    <source>
        <dbReference type="Google" id="ProtNLM"/>
    </source>
</evidence>
<evidence type="ECO:0000313" key="1">
    <source>
        <dbReference type="EMBL" id="TDQ36533.1"/>
    </source>
</evidence>
<dbReference type="Proteomes" id="UP000294575">
    <property type="component" value="Unassembled WGS sequence"/>
</dbReference>
<dbReference type="AlphaFoldDB" id="A0A4R6TWA9"/>
<dbReference type="Pfam" id="PF09981">
    <property type="entry name" value="DUF2218"/>
    <property type="match status" value="1"/>
</dbReference>
<dbReference type="RefSeq" id="WP_166627891.1">
    <property type="nucleotide sequence ID" value="NZ_LNJZ01000003.1"/>
</dbReference>
<dbReference type="Gene3D" id="3.30.310.50">
    <property type="entry name" value="Alpha-D-phosphohexomutase, C-terminal domain"/>
    <property type="match status" value="1"/>
</dbReference>
<organism evidence="1 2">
    <name type="scientific">Thiopseudomonas denitrificans</name>
    <dbReference type="NCBI Taxonomy" id="1501432"/>
    <lineage>
        <taxon>Bacteria</taxon>
        <taxon>Pseudomonadati</taxon>
        <taxon>Pseudomonadota</taxon>
        <taxon>Gammaproteobacteria</taxon>
        <taxon>Pseudomonadales</taxon>
        <taxon>Pseudomonadaceae</taxon>
        <taxon>Thiopseudomonas</taxon>
    </lineage>
</organism>
<dbReference type="EMBL" id="SNYK01000012">
    <property type="protein sequence ID" value="TDQ36533.1"/>
    <property type="molecule type" value="Genomic_DNA"/>
</dbReference>
<protein>
    <recommendedName>
        <fullName evidence="3">DUF2218 domain-containing protein</fullName>
    </recommendedName>
</protein>
<gene>
    <name evidence="1" type="ORF">DFQ45_11280</name>
</gene>
<reference evidence="1 2" key="1">
    <citation type="submission" date="2019-03" db="EMBL/GenBank/DDBJ databases">
        <title>Genomic Encyclopedia of Type Strains, Phase IV (KMG-IV): sequencing the most valuable type-strain genomes for metagenomic binning, comparative biology and taxonomic classification.</title>
        <authorList>
            <person name="Goeker M."/>
        </authorList>
    </citation>
    <scope>NUCLEOTIDE SEQUENCE [LARGE SCALE GENOMIC DNA]</scope>
    <source>
        <strain evidence="1 2">DSM 28679</strain>
    </source>
</reference>
<name>A0A4R6TWA9_9GAMM</name>
<proteinExistence type="predicted"/>